<evidence type="ECO:0000256" key="1">
    <source>
        <dbReference type="ARBA" id="ARBA00023267"/>
    </source>
</evidence>
<name>A0ABY6LEN9_9ARAC</name>
<dbReference type="InterPro" id="IPR001882">
    <property type="entry name" value="Biotin_BS"/>
</dbReference>
<dbReference type="SUPFAM" id="SSF51230">
    <property type="entry name" value="Single hybrid motif"/>
    <property type="match status" value="1"/>
</dbReference>
<feature type="region of interest" description="Disordered" evidence="2">
    <location>
        <begin position="1"/>
        <end position="21"/>
    </location>
</feature>
<keyword evidence="5" id="KW-1185">Reference proteome</keyword>
<evidence type="ECO:0000313" key="4">
    <source>
        <dbReference type="EMBL" id="UYV79645.1"/>
    </source>
</evidence>
<dbReference type="Pfam" id="PF00364">
    <property type="entry name" value="Biotin_lipoyl"/>
    <property type="match status" value="1"/>
</dbReference>
<sequence>MVKSITVKPGDTYHSPVDNSLSGRQQGRYCMTQVAEGQEVLVLEAMKMQNSLTAAGTGKVKAVLCNTGDTVDEDQTLVEFE</sequence>
<dbReference type="Gene3D" id="2.40.50.100">
    <property type="match status" value="1"/>
</dbReference>
<accession>A0ABY6LEN9</accession>
<proteinExistence type="predicted"/>
<reference evidence="4 5" key="1">
    <citation type="submission" date="2022-01" db="EMBL/GenBank/DDBJ databases">
        <title>A chromosomal length assembly of Cordylochernes scorpioides.</title>
        <authorList>
            <person name="Zeh D."/>
            <person name="Zeh J."/>
        </authorList>
    </citation>
    <scope>NUCLEOTIDE SEQUENCE [LARGE SCALE GENOMIC DNA]</scope>
    <source>
        <strain evidence="4">IN4F17</strain>
        <tissue evidence="4">Whole Body</tissue>
    </source>
</reference>
<dbReference type="InterPro" id="IPR011053">
    <property type="entry name" value="Single_hybrid_motif"/>
</dbReference>
<dbReference type="CDD" id="cd06850">
    <property type="entry name" value="biotinyl_domain"/>
    <property type="match status" value="1"/>
</dbReference>
<organism evidence="4 5">
    <name type="scientific">Cordylochernes scorpioides</name>
    <dbReference type="NCBI Taxonomy" id="51811"/>
    <lineage>
        <taxon>Eukaryota</taxon>
        <taxon>Metazoa</taxon>
        <taxon>Ecdysozoa</taxon>
        <taxon>Arthropoda</taxon>
        <taxon>Chelicerata</taxon>
        <taxon>Arachnida</taxon>
        <taxon>Pseudoscorpiones</taxon>
        <taxon>Cheliferoidea</taxon>
        <taxon>Chernetidae</taxon>
        <taxon>Cordylochernes</taxon>
    </lineage>
</organism>
<keyword evidence="1" id="KW-0092">Biotin</keyword>
<evidence type="ECO:0000259" key="3">
    <source>
        <dbReference type="Pfam" id="PF00364"/>
    </source>
</evidence>
<evidence type="ECO:0000256" key="2">
    <source>
        <dbReference type="SAM" id="MobiDB-lite"/>
    </source>
</evidence>
<dbReference type="Proteomes" id="UP001235939">
    <property type="component" value="Chromosome 18"/>
</dbReference>
<dbReference type="PROSITE" id="PS00188">
    <property type="entry name" value="BIOTIN"/>
    <property type="match status" value="1"/>
</dbReference>
<feature type="domain" description="Lipoyl-binding" evidence="3">
    <location>
        <begin position="33"/>
        <end position="79"/>
    </location>
</feature>
<gene>
    <name evidence="4" type="ORF">LAZ67_18000162</name>
</gene>
<dbReference type="InterPro" id="IPR050709">
    <property type="entry name" value="Biotin_Carboxyl_Carrier/Decarb"/>
</dbReference>
<dbReference type="PANTHER" id="PTHR45266:SF3">
    <property type="entry name" value="OXALOACETATE DECARBOXYLASE ALPHA CHAIN"/>
    <property type="match status" value="1"/>
</dbReference>
<protein>
    <submittedName>
        <fullName evidence="4">PCCA</fullName>
    </submittedName>
</protein>
<dbReference type="InterPro" id="IPR000089">
    <property type="entry name" value="Biotin_lipoyl"/>
</dbReference>
<dbReference type="EMBL" id="CP092880">
    <property type="protein sequence ID" value="UYV79645.1"/>
    <property type="molecule type" value="Genomic_DNA"/>
</dbReference>
<dbReference type="PANTHER" id="PTHR45266">
    <property type="entry name" value="OXALOACETATE DECARBOXYLASE ALPHA CHAIN"/>
    <property type="match status" value="1"/>
</dbReference>
<evidence type="ECO:0000313" key="5">
    <source>
        <dbReference type="Proteomes" id="UP001235939"/>
    </source>
</evidence>